<reference evidence="1 2" key="1">
    <citation type="journal article" date="2010" name="J. Bacteriol.">
        <title>Genome sequence of Pantoea ananatis LMG20103, the causative agent of Eucalyptus blight and dieback.</title>
        <authorList>
            <person name="De Maayer P."/>
            <person name="Chan W.Y."/>
            <person name="Venter S.N."/>
            <person name="Toth I.K."/>
            <person name="Birch P.R."/>
            <person name="Joubert F."/>
            <person name="Coutinho T.A."/>
        </authorList>
    </citation>
    <scope>NUCLEOTIDE SEQUENCE [LARGE SCALE GENOMIC DNA]</scope>
    <source>
        <strain evidence="1 2">LMG 20103</strain>
    </source>
</reference>
<dbReference type="KEGG" id="pam:PANA_2126"/>
<proteinExistence type="predicted"/>
<dbReference type="EMBL" id="CP001875">
    <property type="protein sequence ID" value="ADD77293.1"/>
    <property type="molecule type" value="Genomic_DNA"/>
</dbReference>
<dbReference type="HOGENOM" id="CLU_2524459_0_0_6"/>
<sequence length="84" mass="9638">MMQVLEYPRADAVARNRNLKRIARAHRPHAFRRAGQDDITRMQGKILTHMCNQWQNFVDHIGGVALLANLTVDHQLQLGILRVA</sequence>
<organism evidence="1 2">
    <name type="scientific">Pantoea ananatis (strain LMG 20103)</name>
    <dbReference type="NCBI Taxonomy" id="706191"/>
    <lineage>
        <taxon>Bacteria</taxon>
        <taxon>Pseudomonadati</taxon>
        <taxon>Pseudomonadota</taxon>
        <taxon>Gammaproteobacteria</taxon>
        <taxon>Enterobacterales</taxon>
        <taxon>Erwiniaceae</taxon>
        <taxon>Pantoea</taxon>
    </lineage>
</organism>
<accession>D4GG42</accession>
<protein>
    <submittedName>
        <fullName evidence="1">Uncharacterized protein</fullName>
    </submittedName>
</protein>
<keyword evidence="2" id="KW-1185">Reference proteome</keyword>
<gene>
    <name evidence="1" type="ordered locus">PANA_2126</name>
</gene>
<dbReference type="Proteomes" id="UP000001702">
    <property type="component" value="Chromosome"/>
</dbReference>
<evidence type="ECO:0000313" key="1">
    <source>
        <dbReference type="EMBL" id="ADD77293.1"/>
    </source>
</evidence>
<dbReference type="AlphaFoldDB" id="D4GG42"/>
<evidence type="ECO:0000313" key="2">
    <source>
        <dbReference type="Proteomes" id="UP000001702"/>
    </source>
</evidence>
<name>D4GG42_PANAM</name>